<keyword evidence="2" id="KW-0378">Hydrolase</keyword>
<reference evidence="2 3" key="1">
    <citation type="submission" date="2024-10" db="EMBL/GenBank/DDBJ databases">
        <title>The Natural Products Discovery Center: Release of the First 8490 Sequenced Strains for Exploring Actinobacteria Biosynthetic Diversity.</title>
        <authorList>
            <person name="Kalkreuter E."/>
            <person name="Kautsar S.A."/>
            <person name="Yang D."/>
            <person name="Bader C.D."/>
            <person name="Teijaro C.N."/>
            <person name="Fluegel L."/>
            <person name="Davis C.M."/>
            <person name="Simpson J.R."/>
            <person name="Lauterbach L."/>
            <person name="Steele A.D."/>
            <person name="Gui C."/>
            <person name="Meng S."/>
            <person name="Li G."/>
            <person name="Viehrig K."/>
            <person name="Ye F."/>
            <person name="Su P."/>
            <person name="Kiefer A.F."/>
            <person name="Nichols A."/>
            <person name="Cepeda A.J."/>
            <person name="Yan W."/>
            <person name="Fan B."/>
            <person name="Jiang Y."/>
            <person name="Adhikari A."/>
            <person name="Zheng C.-J."/>
            <person name="Schuster L."/>
            <person name="Cowan T.M."/>
            <person name="Smanski M.J."/>
            <person name="Chevrette M.G."/>
            <person name="De Carvalho L.P.S."/>
            <person name="Shen B."/>
        </authorList>
    </citation>
    <scope>NUCLEOTIDE SEQUENCE [LARGE SCALE GENOMIC DNA]</scope>
    <source>
        <strain evidence="2 3">NPDC050545</strain>
    </source>
</reference>
<dbReference type="PANTHER" id="PTHR35333:SF3">
    <property type="entry name" value="BETA-LACTAMASE-TYPE TRANSPEPTIDASE FOLD CONTAINING PROTEIN"/>
    <property type="match status" value="1"/>
</dbReference>
<dbReference type="InterPro" id="IPR000871">
    <property type="entry name" value="Beta-lactam_class-A"/>
</dbReference>
<dbReference type="EMBL" id="JBITGY010000004">
    <property type="protein sequence ID" value="MFI6499419.1"/>
    <property type="molecule type" value="Genomic_DNA"/>
</dbReference>
<comment type="caution">
    <text evidence="2">The sequence shown here is derived from an EMBL/GenBank/DDBJ whole genome shotgun (WGS) entry which is preliminary data.</text>
</comment>
<sequence>MSEVWGRVFLATVLILPGGVSGVRGAHLTSPAVRGAQVVPPAVQDGGEVYGPARTAPVKAPELEPKEITRRLDAFLAGRAGPVTATVRDLVTGRIYRYRRHERLITASAAKALILMALLRKTPWDRLDRAARHDADIMIRYSDNHAADRLWTRIGGAAGFSGAAKAFGLRHTRGVPGDCLDLYCWGITKTSADDQVRLMSALVSKKSPLPAKERERVLTLMRGVADGQNWGVRAGACEGDQVALKNGWLKRVSTKRWAVVSAGLIGRRFAVAVLSEGSADVGDGIATVEGVVTRILRSFRKCG</sequence>
<dbReference type="Pfam" id="PF13354">
    <property type="entry name" value="Beta-lactamase2"/>
    <property type="match status" value="1"/>
</dbReference>
<keyword evidence="3" id="KW-1185">Reference proteome</keyword>
<protein>
    <submittedName>
        <fullName evidence="2">Serine hydrolase</fullName>
    </submittedName>
</protein>
<evidence type="ECO:0000313" key="3">
    <source>
        <dbReference type="Proteomes" id="UP001612741"/>
    </source>
</evidence>
<feature type="domain" description="Beta-lactamase class A catalytic" evidence="1">
    <location>
        <begin position="135"/>
        <end position="274"/>
    </location>
</feature>
<proteinExistence type="predicted"/>
<accession>A0ABW7YU23</accession>
<dbReference type="InterPro" id="IPR045155">
    <property type="entry name" value="Beta-lactam_cat"/>
</dbReference>
<organism evidence="2 3">
    <name type="scientific">Nonomuraea typhae</name>
    <dbReference type="NCBI Taxonomy" id="2603600"/>
    <lineage>
        <taxon>Bacteria</taxon>
        <taxon>Bacillati</taxon>
        <taxon>Actinomycetota</taxon>
        <taxon>Actinomycetes</taxon>
        <taxon>Streptosporangiales</taxon>
        <taxon>Streptosporangiaceae</taxon>
        <taxon>Nonomuraea</taxon>
    </lineage>
</organism>
<dbReference type="InterPro" id="IPR012338">
    <property type="entry name" value="Beta-lactam/transpept-like"/>
</dbReference>
<dbReference type="Gene3D" id="3.40.710.10">
    <property type="entry name" value="DD-peptidase/beta-lactamase superfamily"/>
    <property type="match status" value="1"/>
</dbReference>
<dbReference type="GO" id="GO:0016787">
    <property type="term" value="F:hydrolase activity"/>
    <property type="evidence" value="ECO:0007669"/>
    <property type="project" value="UniProtKB-KW"/>
</dbReference>
<dbReference type="RefSeq" id="WP_397082683.1">
    <property type="nucleotide sequence ID" value="NZ_JBITGY010000004.1"/>
</dbReference>
<dbReference type="PANTHER" id="PTHR35333">
    <property type="entry name" value="BETA-LACTAMASE"/>
    <property type="match status" value="1"/>
</dbReference>
<evidence type="ECO:0000313" key="2">
    <source>
        <dbReference type="EMBL" id="MFI6499419.1"/>
    </source>
</evidence>
<gene>
    <name evidence="2" type="ORF">ACIBG2_18670</name>
</gene>
<dbReference type="SUPFAM" id="SSF56601">
    <property type="entry name" value="beta-lactamase/transpeptidase-like"/>
    <property type="match status" value="1"/>
</dbReference>
<evidence type="ECO:0000259" key="1">
    <source>
        <dbReference type="Pfam" id="PF13354"/>
    </source>
</evidence>
<name>A0ABW7YU23_9ACTN</name>
<dbReference type="Proteomes" id="UP001612741">
    <property type="component" value="Unassembled WGS sequence"/>
</dbReference>